<evidence type="ECO:0000256" key="6">
    <source>
        <dbReference type="ARBA" id="ARBA00023136"/>
    </source>
</evidence>
<comment type="subcellular location">
    <subcellularLocation>
        <location evidence="1">Mitochondrion inner membrane</location>
        <topology evidence="1">Single-pass membrane protein</topology>
    </subcellularLocation>
</comment>
<protein>
    <recommendedName>
        <fullName evidence="10">Cytochrome c oxidase polypeptide VIIc</fullName>
    </recommendedName>
</protein>
<evidence type="ECO:0000256" key="3">
    <source>
        <dbReference type="ARBA" id="ARBA00010514"/>
    </source>
</evidence>
<evidence type="ECO:0000256" key="4">
    <source>
        <dbReference type="ARBA" id="ARBA00022792"/>
    </source>
</evidence>
<keyword evidence="4" id="KW-0999">Mitochondrion inner membrane</keyword>
<organism evidence="8 9">
    <name type="scientific">Aromia moschata</name>
    <dbReference type="NCBI Taxonomy" id="1265417"/>
    <lineage>
        <taxon>Eukaryota</taxon>
        <taxon>Metazoa</taxon>
        <taxon>Ecdysozoa</taxon>
        <taxon>Arthropoda</taxon>
        <taxon>Hexapoda</taxon>
        <taxon>Insecta</taxon>
        <taxon>Pterygota</taxon>
        <taxon>Neoptera</taxon>
        <taxon>Endopterygota</taxon>
        <taxon>Coleoptera</taxon>
        <taxon>Polyphaga</taxon>
        <taxon>Cucujiformia</taxon>
        <taxon>Chrysomeloidea</taxon>
        <taxon>Cerambycidae</taxon>
        <taxon>Cerambycinae</taxon>
        <taxon>Callichromatini</taxon>
        <taxon>Aromia</taxon>
    </lineage>
</organism>
<comment type="similarity">
    <text evidence="3">Belongs to the cytochrome c oxidase VIIc family.</text>
</comment>
<feature type="transmembrane region" description="Helical" evidence="7">
    <location>
        <begin position="42"/>
        <end position="63"/>
    </location>
</feature>
<reference evidence="8" key="1">
    <citation type="journal article" date="2023" name="Insect Mol. Biol.">
        <title>Genome sequencing provides insights into the evolution of gene families encoding plant cell wall-degrading enzymes in longhorned beetles.</title>
        <authorList>
            <person name="Shin N.R."/>
            <person name="Okamura Y."/>
            <person name="Kirsch R."/>
            <person name="Pauchet Y."/>
        </authorList>
    </citation>
    <scope>NUCLEOTIDE SEQUENCE</scope>
    <source>
        <strain evidence="8">AMC_N1</strain>
    </source>
</reference>
<dbReference type="Proteomes" id="UP001162162">
    <property type="component" value="Unassembled WGS sequence"/>
</dbReference>
<evidence type="ECO:0000256" key="2">
    <source>
        <dbReference type="ARBA" id="ARBA00004673"/>
    </source>
</evidence>
<dbReference type="GO" id="GO:0045277">
    <property type="term" value="C:respiratory chain complex IV"/>
    <property type="evidence" value="ECO:0007669"/>
    <property type="project" value="InterPro"/>
</dbReference>
<keyword evidence="7" id="KW-1133">Transmembrane helix</keyword>
<evidence type="ECO:0000256" key="5">
    <source>
        <dbReference type="ARBA" id="ARBA00023128"/>
    </source>
</evidence>
<gene>
    <name evidence="8" type="ORF">NQ318_014177</name>
</gene>
<accession>A0AAV8Y8K2</accession>
<evidence type="ECO:0008006" key="10">
    <source>
        <dbReference type="Google" id="ProtNLM"/>
    </source>
</evidence>
<dbReference type="Gene3D" id="4.10.49.10">
    <property type="entry name" value="Cytochrome c oxidase subunit VIIc"/>
    <property type="match status" value="1"/>
</dbReference>
<dbReference type="GO" id="GO:0005743">
    <property type="term" value="C:mitochondrial inner membrane"/>
    <property type="evidence" value="ECO:0007669"/>
    <property type="project" value="UniProtKB-SubCell"/>
</dbReference>
<evidence type="ECO:0000256" key="1">
    <source>
        <dbReference type="ARBA" id="ARBA00004434"/>
    </source>
</evidence>
<comment type="caution">
    <text evidence="8">The sequence shown here is derived from an EMBL/GenBank/DDBJ whole genome shotgun (WGS) entry which is preliminary data.</text>
</comment>
<keyword evidence="6 7" id="KW-0472">Membrane</keyword>
<comment type="pathway">
    <text evidence="2">Energy metabolism; oxidative phosphorylation.</text>
</comment>
<proteinExistence type="inferred from homology"/>
<dbReference type="InterPro" id="IPR004202">
    <property type="entry name" value="COX7C/Cox8"/>
</dbReference>
<evidence type="ECO:0000313" key="8">
    <source>
        <dbReference type="EMBL" id="KAJ8947280.1"/>
    </source>
</evidence>
<dbReference type="Pfam" id="PF02935">
    <property type="entry name" value="COX7C"/>
    <property type="match status" value="1"/>
</dbReference>
<evidence type="ECO:0000313" key="9">
    <source>
        <dbReference type="Proteomes" id="UP001162162"/>
    </source>
</evidence>
<evidence type="ECO:0000256" key="7">
    <source>
        <dbReference type="SAM" id="Phobius"/>
    </source>
</evidence>
<dbReference type="InterPro" id="IPR036636">
    <property type="entry name" value="COX7C/Cox8_sf"/>
</dbReference>
<dbReference type="AlphaFoldDB" id="A0AAV8Y8K2"/>
<name>A0AAV8Y8K2_9CUCU</name>
<keyword evidence="9" id="KW-1185">Reference proteome</keyword>
<keyword evidence="7" id="KW-0812">Transmembrane</keyword>
<sequence>MFVKSGTLLRNIMVNNVKRCSHGGMAGENLPFGKSLGRPGKLTLLFCLYFGTGFWAPFLILTYQEFLK</sequence>
<keyword evidence="5" id="KW-0496">Mitochondrion</keyword>
<dbReference type="SUPFAM" id="SSF81427">
    <property type="entry name" value="Mitochondrial cytochrome c oxidase subunit VIIc (aka VIIIa)"/>
    <property type="match status" value="1"/>
</dbReference>
<dbReference type="GO" id="GO:0006123">
    <property type="term" value="P:mitochondrial electron transport, cytochrome c to oxygen"/>
    <property type="evidence" value="ECO:0007669"/>
    <property type="project" value="InterPro"/>
</dbReference>
<dbReference type="EMBL" id="JAPWTK010000165">
    <property type="protein sequence ID" value="KAJ8947280.1"/>
    <property type="molecule type" value="Genomic_DNA"/>
</dbReference>